<dbReference type="Proteomes" id="UP000799118">
    <property type="component" value="Unassembled WGS sequence"/>
</dbReference>
<keyword evidence="2" id="KW-1185">Reference proteome</keyword>
<dbReference type="AlphaFoldDB" id="A0A6A4H2R1"/>
<sequence length="91" mass="10053">SSPALAAKNRPPVVGEWIACARAVGYKGSKTDPVTYGQIFRGWYIALQPVWRTLCKTSNVFIEAEGERNWAGFQRSGTNGLLSVLAGLYFW</sequence>
<gene>
    <name evidence="1" type="ORF">BT96DRAFT_792301</name>
</gene>
<dbReference type="EMBL" id="ML769605">
    <property type="protein sequence ID" value="KAE9392056.1"/>
    <property type="molecule type" value="Genomic_DNA"/>
</dbReference>
<feature type="non-terminal residue" evidence="1">
    <location>
        <position position="1"/>
    </location>
</feature>
<name>A0A6A4H2R1_9AGAR</name>
<organism evidence="1 2">
    <name type="scientific">Gymnopus androsaceus JB14</name>
    <dbReference type="NCBI Taxonomy" id="1447944"/>
    <lineage>
        <taxon>Eukaryota</taxon>
        <taxon>Fungi</taxon>
        <taxon>Dikarya</taxon>
        <taxon>Basidiomycota</taxon>
        <taxon>Agaricomycotina</taxon>
        <taxon>Agaricomycetes</taxon>
        <taxon>Agaricomycetidae</taxon>
        <taxon>Agaricales</taxon>
        <taxon>Marasmiineae</taxon>
        <taxon>Omphalotaceae</taxon>
        <taxon>Gymnopus</taxon>
    </lineage>
</organism>
<evidence type="ECO:0000313" key="2">
    <source>
        <dbReference type="Proteomes" id="UP000799118"/>
    </source>
</evidence>
<reference evidence="1" key="1">
    <citation type="journal article" date="2019" name="Environ. Microbiol.">
        <title>Fungal ecological strategies reflected in gene transcription - a case study of two litter decomposers.</title>
        <authorList>
            <person name="Barbi F."/>
            <person name="Kohler A."/>
            <person name="Barry K."/>
            <person name="Baskaran P."/>
            <person name="Daum C."/>
            <person name="Fauchery L."/>
            <person name="Ihrmark K."/>
            <person name="Kuo A."/>
            <person name="LaButti K."/>
            <person name="Lipzen A."/>
            <person name="Morin E."/>
            <person name="Grigoriev I.V."/>
            <person name="Henrissat B."/>
            <person name="Lindahl B."/>
            <person name="Martin F."/>
        </authorList>
    </citation>
    <scope>NUCLEOTIDE SEQUENCE</scope>
    <source>
        <strain evidence="1">JB14</strain>
    </source>
</reference>
<proteinExistence type="predicted"/>
<feature type="non-terminal residue" evidence="1">
    <location>
        <position position="91"/>
    </location>
</feature>
<accession>A0A6A4H2R1</accession>
<evidence type="ECO:0000313" key="1">
    <source>
        <dbReference type="EMBL" id="KAE9392056.1"/>
    </source>
</evidence>
<protein>
    <submittedName>
        <fullName evidence="1">Uncharacterized protein</fullName>
    </submittedName>
</protein>
<dbReference type="OrthoDB" id="3066350at2759"/>